<name>A0A4Y9R4G0_9MICO</name>
<feature type="transmembrane region" description="Helical" evidence="1">
    <location>
        <begin position="71"/>
        <end position="96"/>
    </location>
</feature>
<dbReference type="Proteomes" id="UP000298127">
    <property type="component" value="Unassembled WGS sequence"/>
</dbReference>
<feature type="transmembrane region" description="Helical" evidence="1">
    <location>
        <begin position="37"/>
        <end position="59"/>
    </location>
</feature>
<keyword evidence="1" id="KW-0472">Membrane</keyword>
<feature type="transmembrane region" description="Helical" evidence="1">
    <location>
        <begin position="205"/>
        <end position="228"/>
    </location>
</feature>
<accession>A0A4Y9R4G0</accession>
<evidence type="ECO:0000313" key="3">
    <source>
        <dbReference type="Proteomes" id="UP000298127"/>
    </source>
</evidence>
<protein>
    <recommendedName>
        <fullName evidence="4">DUF1345 domain-containing protein</fullName>
    </recommendedName>
</protein>
<sequence>MDRHPSRTARSEHRWPAVAALVFALLIYALIPNDLLQVQRFVVVGIGIVLLIPLIVINPHHLDNETPWSRTVSVVLACVVVLSNQVTLVFLIFLLVGGTDEGPKLLQSALQVWVTNVIGFALLYWEIDRGGPVMRTMAARKDLPVADFRFPQDEDHDAVDEVARRSSRAIDWTPAFVDYLYFSMSNSMAFSPTDTMPLSPRAKMLMGLEAFGGFIILALVIARAVSLIG</sequence>
<feature type="transmembrane region" description="Helical" evidence="1">
    <location>
        <begin position="12"/>
        <end position="31"/>
    </location>
</feature>
<dbReference type="AlphaFoldDB" id="A0A4Y9R4G0"/>
<keyword evidence="3" id="KW-1185">Reference proteome</keyword>
<keyword evidence="1" id="KW-0812">Transmembrane</keyword>
<reference evidence="2 3" key="1">
    <citation type="journal article" date="2018" name="J. Microbiol.">
        <title>Leifsonia flava sp. nov., a novel actinobacterium isolated from the rhizosphere of Aquilegia viridiflora.</title>
        <authorList>
            <person name="Cai Y."/>
            <person name="Tao W.Z."/>
            <person name="Ma Y.J."/>
            <person name="Cheng J."/>
            <person name="Zhang M.Y."/>
            <person name="Zhang Y.X."/>
        </authorList>
    </citation>
    <scope>NUCLEOTIDE SEQUENCE [LARGE SCALE GENOMIC DNA]</scope>
    <source>
        <strain evidence="2 3">SYP-B2174</strain>
    </source>
</reference>
<feature type="transmembrane region" description="Helical" evidence="1">
    <location>
        <begin position="108"/>
        <end position="127"/>
    </location>
</feature>
<evidence type="ECO:0000313" key="2">
    <source>
        <dbReference type="EMBL" id="TFV99200.1"/>
    </source>
</evidence>
<dbReference type="RefSeq" id="WP_135119670.1">
    <property type="nucleotide sequence ID" value="NZ_SPQZ01000002.1"/>
</dbReference>
<evidence type="ECO:0000256" key="1">
    <source>
        <dbReference type="SAM" id="Phobius"/>
    </source>
</evidence>
<keyword evidence="1" id="KW-1133">Transmembrane helix</keyword>
<organism evidence="2 3">
    <name type="scientific">Orlajensenia leifsoniae</name>
    <dbReference type="NCBI Taxonomy" id="2561933"/>
    <lineage>
        <taxon>Bacteria</taxon>
        <taxon>Bacillati</taxon>
        <taxon>Actinomycetota</taxon>
        <taxon>Actinomycetes</taxon>
        <taxon>Micrococcales</taxon>
        <taxon>Microbacteriaceae</taxon>
        <taxon>Orlajensenia</taxon>
    </lineage>
</organism>
<gene>
    <name evidence="2" type="ORF">E4M00_06810</name>
</gene>
<dbReference type="EMBL" id="SPQZ01000002">
    <property type="protein sequence ID" value="TFV99200.1"/>
    <property type="molecule type" value="Genomic_DNA"/>
</dbReference>
<evidence type="ECO:0008006" key="4">
    <source>
        <dbReference type="Google" id="ProtNLM"/>
    </source>
</evidence>
<comment type="caution">
    <text evidence="2">The sequence shown here is derived from an EMBL/GenBank/DDBJ whole genome shotgun (WGS) entry which is preliminary data.</text>
</comment>
<proteinExistence type="predicted"/>